<dbReference type="InterPro" id="IPR045250">
    <property type="entry name" value="p23-like"/>
</dbReference>
<dbReference type="EMBL" id="JAEFCI010005459">
    <property type="protein sequence ID" value="KAG5460276.1"/>
    <property type="molecule type" value="Genomic_DNA"/>
</dbReference>
<dbReference type="PANTHER" id="PTHR22932">
    <property type="entry name" value="TELOMERASE-BINDING PROTEIN P23 HSP90 CO-CHAPERONE"/>
    <property type="match status" value="1"/>
</dbReference>
<dbReference type="Proteomes" id="UP000673691">
    <property type="component" value="Unassembled WGS sequence"/>
</dbReference>
<organism evidence="2 3">
    <name type="scientific">Olpidium bornovanus</name>
    <dbReference type="NCBI Taxonomy" id="278681"/>
    <lineage>
        <taxon>Eukaryota</taxon>
        <taxon>Fungi</taxon>
        <taxon>Fungi incertae sedis</taxon>
        <taxon>Olpidiomycota</taxon>
        <taxon>Olpidiomycotina</taxon>
        <taxon>Olpidiomycetes</taxon>
        <taxon>Olpidiales</taxon>
        <taxon>Olpidiaceae</taxon>
        <taxon>Olpidium</taxon>
    </lineage>
</organism>
<feature type="region of interest" description="Disordered" evidence="1">
    <location>
        <begin position="68"/>
        <end position="106"/>
    </location>
</feature>
<accession>A0A8H7ZVM3</accession>
<evidence type="ECO:0000313" key="2">
    <source>
        <dbReference type="EMBL" id="KAG5460276.1"/>
    </source>
</evidence>
<dbReference type="AlphaFoldDB" id="A0A8H7ZVM3"/>
<dbReference type="Gene3D" id="2.60.40.790">
    <property type="match status" value="1"/>
</dbReference>
<reference evidence="2 3" key="1">
    <citation type="journal article" name="Sci. Rep.">
        <title>Genome-scale phylogenetic analyses confirm Olpidium as the closest living zoosporic fungus to the non-flagellated, terrestrial fungi.</title>
        <authorList>
            <person name="Chang Y."/>
            <person name="Rochon D."/>
            <person name="Sekimoto S."/>
            <person name="Wang Y."/>
            <person name="Chovatia M."/>
            <person name="Sandor L."/>
            <person name="Salamov A."/>
            <person name="Grigoriev I.V."/>
            <person name="Stajich J.E."/>
            <person name="Spatafora J.W."/>
        </authorList>
    </citation>
    <scope>NUCLEOTIDE SEQUENCE [LARGE SCALE GENOMIC DNA]</scope>
    <source>
        <strain evidence="2">S191</strain>
    </source>
</reference>
<evidence type="ECO:0000256" key="1">
    <source>
        <dbReference type="SAM" id="MobiDB-lite"/>
    </source>
</evidence>
<protein>
    <submittedName>
        <fullName evidence="2">Uncharacterized protein</fullName>
    </submittedName>
</protein>
<dbReference type="OrthoDB" id="1564555at2759"/>
<comment type="caution">
    <text evidence="2">The sequence shown here is derived from an EMBL/GenBank/DDBJ whole genome shotgun (WGS) entry which is preliminary data.</text>
</comment>
<dbReference type="GO" id="GO:0051087">
    <property type="term" value="F:protein-folding chaperone binding"/>
    <property type="evidence" value="ECO:0007669"/>
    <property type="project" value="TreeGrafter"/>
</dbReference>
<dbReference type="GO" id="GO:0005634">
    <property type="term" value="C:nucleus"/>
    <property type="evidence" value="ECO:0007669"/>
    <property type="project" value="TreeGrafter"/>
</dbReference>
<evidence type="ECO:0000313" key="3">
    <source>
        <dbReference type="Proteomes" id="UP000673691"/>
    </source>
</evidence>
<dbReference type="GO" id="GO:0006457">
    <property type="term" value="P:protein folding"/>
    <property type="evidence" value="ECO:0007669"/>
    <property type="project" value="TreeGrafter"/>
</dbReference>
<dbReference type="GO" id="GO:0051879">
    <property type="term" value="F:Hsp90 protein binding"/>
    <property type="evidence" value="ECO:0007669"/>
    <property type="project" value="InterPro"/>
</dbReference>
<dbReference type="PANTHER" id="PTHR22932:SF1">
    <property type="entry name" value="CO-CHAPERONE PROTEIN DAF-41"/>
    <property type="match status" value="1"/>
</dbReference>
<dbReference type="GO" id="GO:0051131">
    <property type="term" value="P:chaperone-mediated protein complex assembly"/>
    <property type="evidence" value="ECO:0007669"/>
    <property type="project" value="TreeGrafter"/>
</dbReference>
<dbReference type="SUPFAM" id="SSF49764">
    <property type="entry name" value="HSP20-like chaperones"/>
    <property type="match status" value="1"/>
</dbReference>
<dbReference type="InterPro" id="IPR008978">
    <property type="entry name" value="HSP20-like_chaperone"/>
</dbReference>
<dbReference type="GO" id="GO:0005829">
    <property type="term" value="C:cytosol"/>
    <property type="evidence" value="ECO:0007669"/>
    <property type="project" value="TreeGrafter"/>
</dbReference>
<feature type="non-terminal residue" evidence="2">
    <location>
        <position position="106"/>
    </location>
</feature>
<sequence length="106" mass="12038">MGERQRRRRMAWNRAPSFCARVTGTDASAFTFHSLLSNNLSQTSKKLSNDRQVFLVIGKADVDKPWWPRLQKGDNKPSFLKTDFSRWKDEDEDSDESAAPGGMAGM</sequence>
<name>A0A8H7ZVM3_9FUNG</name>
<proteinExistence type="predicted"/>
<keyword evidence="3" id="KW-1185">Reference proteome</keyword>
<gene>
    <name evidence="2" type="ORF">BJ554DRAFT_7692</name>
</gene>